<feature type="coiled-coil region" evidence="1">
    <location>
        <begin position="26"/>
        <end position="53"/>
    </location>
</feature>
<proteinExistence type="predicted"/>
<keyword evidence="4" id="KW-1185">Reference proteome</keyword>
<organism evidence="3 4">
    <name type="scientific">Helicobacter aurati</name>
    <dbReference type="NCBI Taxonomy" id="137778"/>
    <lineage>
        <taxon>Bacteria</taxon>
        <taxon>Pseudomonadati</taxon>
        <taxon>Campylobacterota</taxon>
        <taxon>Epsilonproteobacteria</taxon>
        <taxon>Campylobacterales</taxon>
        <taxon>Helicobacteraceae</taxon>
        <taxon>Helicobacter</taxon>
    </lineage>
</organism>
<keyword evidence="1" id="KW-0175">Coiled coil</keyword>
<dbReference type="AlphaFoldDB" id="A0A3D8IVX3"/>
<dbReference type="InterPro" id="IPR055573">
    <property type="entry name" value="DUF7149"/>
</dbReference>
<feature type="non-terminal residue" evidence="3">
    <location>
        <position position="115"/>
    </location>
</feature>
<name>A0A3D8IVX3_9HELI</name>
<dbReference type="RefSeq" id="WP_115582655.1">
    <property type="nucleotide sequence ID" value="NZ_NXLW01000029.1"/>
</dbReference>
<evidence type="ECO:0000259" key="2">
    <source>
        <dbReference type="Pfam" id="PF23653"/>
    </source>
</evidence>
<gene>
    <name evidence="3" type="ORF">CQA66_08920</name>
</gene>
<comment type="caution">
    <text evidence="3">The sequence shown here is derived from an EMBL/GenBank/DDBJ whole genome shotgun (WGS) entry which is preliminary data.</text>
</comment>
<dbReference type="Proteomes" id="UP000256424">
    <property type="component" value="Unassembled WGS sequence"/>
</dbReference>
<reference evidence="3 4" key="1">
    <citation type="submission" date="2018-04" db="EMBL/GenBank/DDBJ databases">
        <title>Novel Campyloabacter and Helicobacter Species and Strains.</title>
        <authorList>
            <person name="Mannion A.J."/>
            <person name="Shen Z."/>
            <person name="Fox J.G."/>
        </authorList>
    </citation>
    <scope>NUCLEOTIDE SEQUENCE [LARGE SCALE GENOMIC DNA]</scope>
    <source>
        <strain evidence="3 4">MIT 97-5075</strain>
    </source>
</reference>
<accession>A0A3D8IVX3</accession>
<evidence type="ECO:0000313" key="3">
    <source>
        <dbReference type="EMBL" id="RDU69408.1"/>
    </source>
</evidence>
<evidence type="ECO:0000313" key="4">
    <source>
        <dbReference type="Proteomes" id="UP000256424"/>
    </source>
</evidence>
<sequence length="115" mass="13330">MIYTFVPLRNFLATYYFGSPPTQATLESFHNRLKSYQKQLAQSKRANESEEYQKNLLRDFLIQAFEYNCNTKDRIDLAIYEDSAPKVLFEVKSLSNKSEFIGGGGANNLNENRKM</sequence>
<dbReference type="EMBL" id="NXLW01000029">
    <property type="protein sequence ID" value="RDU69408.1"/>
    <property type="molecule type" value="Genomic_DNA"/>
</dbReference>
<evidence type="ECO:0000256" key="1">
    <source>
        <dbReference type="SAM" id="Coils"/>
    </source>
</evidence>
<protein>
    <recommendedName>
        <fullName evidence="2">DUF7149 domain-containing protein</fullName>
    </recommendedName>
</protein>
<dbReference type="Pfam" id="PF23653">
    <property type="entry name" value="DUF7149"/>
    <property type="match status" value="1"/>
</dbReference>
<feature type="domain" description="DUF7149" evidence="2">
    <location>
        <begin position="8"/>
        <end position="103"/>
    </location>
</feature>